<sequence>MKKFLLLLIAPLLLCAFTVKSKTSNLTTLNTQLEDYEFFVNPPAFPGAEGFGKLATGGTIPM</sequence>
<dbReference type="EMBL" id="CP134536">
    <property type="protein sequence ID" value="WNH12343.1"/>
    <property type="molecule type" value="Genomic_DNA"/>
</dbReference>
<dbReference type="RefSeq" id="WP_415862324.1">
    <property type="nucleotide sequence ID" value="NZ_CP134536.1"/>
</dbReference>
<evidence type="ECO:0000256" key="1">
    <source>
        <dbReference type="SAM" id="SignalP"/>
    </source>
</evidence>
<keyword evidence="1" id="KW-0732">Signal</keyword>
<dbReference type="Proteomes" id="UP001303407">
    <property type="component" value="Chromosome"/>
</dbReference>
<gene>
    <name evidence="2" type="ORF">RHP49_15805</name>
</gene>
<feature type="signal peptide" evidence="1">
    <location>
        <begin position="1"/>
        <end position="21"/>
    </location>
</feature>
<accession>A0ABY9Y286</accession>
<evidence type="ECO:0000313" key="3">
    <source>
        <dbReference type="Proteomes" id="UP001303407"/>
    </source>
</evidence>
<organism evidence="2 3">
    <name type="scientific">Thalassobellus suaedae</name>
    <dbReference type="NCBI Taxonomy" id="3074124"/>
    <lineage>
        <taxon>Bacteria</taxon>
        <taxon>Pseudomonadati</taxon>
        <taxon>Bacteroidota</taxon>
        <taxon>Flavobacteriia</taxon>
        <taxon>Flavobacteriales</taxon>
        <taxon>Flavobacteriaceae</taxon>
        <taxon>Thalassobellus</taxon>
    </lineage>
</organism>
<evidence type="ECO:0000313" key="2">
    <source>
        <dbReference type="EMBL" id="WNH12343.1"/>
    </source>
</evidence>
<name>A0ABY9Y286_9FLAO</name>
<proteinExistence type="predicted"/>
<reference evidence="2 3" key="1">
    <citation type="submission" date="2023-09" db="EMBL/GenBank/DDBJ databases">
        <title>Thalassobella suaedae gen. nov., sp. nov., a marine bacterium of the family Flavobacteriaceae isolated from a halophyte Suaeda japonica.</title>
        <authorList>
            <person name="Lee S.Y."/>
            <person name="Hwang C.Y."/>
        </authorList>
    </citation>
    <scope>NUCLEOTIDE SEQUENCE [LARGE SCALE GENOMIC DNA]</scope>
    <source>
        <strain evidence="2 3">HL-DH10</strain>
    </source>
</reference>
<keyword evidence="3" id="KW-1185">Reference proteome</keyword>
<protein>
    <submittedName>
        <fullName evidence="2">Uncharacterized protein</fullName>
    </submittedName>
</protein>
<feature type="chain" id="PRO_5046173681" evidence="1">
    <location>
        <begin position="22"/>
        <end position="62"/>
    </location>
</feature>